<accession>A0A9P1IQP3</accession>
<comment type="caution">
    <text evidence="2">The sequence shown here is derived from an EMBL/GenBank/DDBJ whole genome shotgun (WGS) entry which is preliminary data.</text>
</comment>
<keyword evidence="3" id="KW-1185">Reference proteome</keyword>
<dbReference type="AlphaFoldDB" id="A0A9P1IQP3"/>
<dbReference type="Gene3D" id="3.10.100.10">
    <property type="entry name" value="Mannose-Binding Protein A, subunit A"/>
    <property type="match status" value="1"/>
</dbReference>
<protein>
    <recommendedName>
        <fullName evidence="4">C-type lectin domain-containing protein</fullName>
    </recommendedName>
</protein>
<proteinExistence type="predicted"/>
<sequence length="265" mass="30252">MLFLLYFLQVPLTFTVKVAKLEIPYEYLATRDHPSSANYNMNDNFNDALQKAFDSSCKSNRCYFPVFNDSGVLKYTILTDVNSTCLSYPNCLGFTQEQYQNYSIVFGDPSIQDDNLMDRRSYEVAKCASGYFSFTRANGLNWCADINKTSVTHSEAENACEADGKYLNGFQFIEEQEDFLIYMTSQPARTIHLGATRSSKNMTTDMSMIWNEAIVSTNQTLANNLKLYYGNGEFLYLLVLSASDRYYGRHDNTTSAYYSCGWYAT</sequence>
<dbReference type="Proteomes" id="UP001152747">
    <property type="component" value="Unassembled WGS sequence"/>
</dbReference>
<dbReference type="PANTHER" id="PTHR47753:SF4">
    <property type="entry name" value="C-TYPE LECTIN DOMAIN-CONTAINING PROTEIN"/>
    <property type="match status" value="1"/>
</dbReference>
<dbReference type="EMBL" id="CANHGI010000005">
    <property type="protein sequence ID" value="CAI5450260.1"/>
    <property type="molecule type" value="Genomic_DNA"/>
</dbReference>
<evidence type="ECO:0000313" key="2">
    <source>
        <dbReference type="EMBL" id="CAI5450260.1"/>
    </source>
</evidence>
<name>A0A9P1IQP3_9PELO</name>
<evidence type="ECO:0008006" key="4">
    <source>
        <dbReference type="Google" id="ProtNLM"/>
    </source>
</evidence>
<evidence type="ECO:0000256" key="1">
    <source>
        <dbReference type="SAM" id="SignalP"/>
    </source>
</evidence>
<evidence type="ECO:0000313" key="3">
    <source>
        <dbReference type="Proteomes" id="UP001152747"/>
    </source>
</evidence>
<dbReference type="InterPro" id="IPR016187">
    <property type="entry name" value="CTDL_fold"/>
</dbReference>
<dbReference type="PANTHER" id="PTHR47753">
    <property type="entry name" value="C-TYPE LECTIN-RELATED"/>
    <property type="match status" value="1"/>
</dbReference>
<dbReference type="InterPro" id="IPR016186">
    <property type="entry name" value="C-type_lectin-like/link_sf"/>
</dbReference>
<feature type="chain" id="PRO_5040191124" description="C-type lectin domain-containing protein" evidence="1">
    <location>
        <begin position="16"/>
        <end position="265"/>
    </location>
</feature>
<feature type="signal peptide" evidence="1">
    <location>
        <begin position="1"/>
        <end position="15"/>
    </location>
</feature>
<dbReference type="SUPFAM" id="SSF56436">
    <property type="entry name" value="C-type lectin-like"/>
    <property type="match status" value="1"/>
</dbReference>
<reference evidence="2" key="1">
    <citation type="submission" date="2022-11" db="EMBL/GenBank/DDBJ databases">
        <authorList>
            <person name="Kikuchi T."/>
        </authorList>
    </citation>
    <scope>NUCLEOTIDE SEQUENCE</scope>
    <source>
        <strain evidence="2">PS1010</strain>
    </source>
</reference>
<dbReference type="OrthoDB" id="10455121at2759"/>
<keyword evidence="1" id="KW-0732">Signal</keyword>
<gene>
    <name evidence="2" type="ORF">CAMP_LOCUS12897</name>
</gene>
<organism evidence="2 3">
    <name type="scientific">Caenorhabditis angaria</name>
    <dbReference type="NCBI Taxonomy" id="860376"/>
    <lineage>
        <taxon>Eukaryota</taxon>
        <taxon>Metazoa</taxon>
        <taxon>Ecdysozoa</taxon>
        <taxon>Nematoda</taxon>
        <taxon>Chromadorea</taxon>
        <taxon>Rhabditida</taxon>
        <taxon>Rhabditina</taxon>
        <taxon>Rhabditomorpha</taxon>
        <taxon>Rhabditoidea</taxon>
        <taxon>Rhabditidae</taxon>
        <taxon>Peloderinae</taxon>
        <taxon>Caenorhabditis</taxon>
    </lineage>
</organism>